<keyword evidence="1" id="KW-0238">DNA-binding</keyword>
<dbReference type="PANTHER" id="PTHR46558:SF4">
    <property type="entry name" value="DNA-BIDING PHAGE PROTEIN"/>
    <property type="match status" value="1"/>
</dbReference>
<reference evidence="3" key="2">
    <citation type="submission" date="2021-04" db="EMBL/GenBank/DDBJ databases">
        <authorList>
            <person name="Gilroy R."/>
        </authorList>
    </citation>
    <scope>NUCLEOTIDE SEQUENCE</scope>
    <source>
        <strain evidence="3">ChiGjej1B1-1692</strain>
    </source>
</reference>
<dbReference type="SMART" id="SM00530">
    <property type="entry name" value="HTH_XRE"/>
    <property type="match status" value="1"/>
</dbReference>
<dbReference type="Gene3D" id="1.10.1070.20">
    <property type="match status" value="1"/>
</dbReference>
<comment type="caution">
    <text evidence="3">The sequence shown here is derived from an EMBL/GenBank/DDBJ whole genome shotgun (WGS) entry which is preliminary data.</text>
</comment>
<evidence type="ECO:0000313" key="4">
    <source>
        <dbReference type="Proteomes" id="UP000823894"/>
    </source>
</evidence>
<evidence type="ECO:0000256" key="1">
    <source>
        <dbReference type="ARBA" id="ARBA00023125"/>
    </source>
</evidence>
<dbReference type="Gene3D" id="1.10.260.40">
    <property type="entry name" value="lambda repressor-like DNA-binding domains"/>
    <property type="match status" value="1"/>
</dbReference>
<dbReference type="AlphaFoldDB" id="A0A9D2SX32"/>
<name>A0A9D2SX32_9FIRM</name>
<protein>
    <submittedName>
        <fullName evidence="3">Helix-turn-helix domain-containing protein</fullName>
    </submittedName>
</protein>
<proteinExistence type="predicted"/>
<dbReference type="CDD" id="cd00093">
    <property type="entry name" value="HTH_XRE"/>
    <property type="match status" value="1"/>
</dbReference>
<sequence length="456" mass="51730">MEELRQRRKIISQLVEARLEKGISQAELARMIGTQRSNICRLESGTQNPTLDMIVKIASALGKDVSLLLNDKEGAGSNHYSLRIYDTELMRFSMEKKGLSGLVAEILYINNEKAHLLPLDMERTGEGIVRWLERRVIPKNRAFVDEILKALGLSHSDTKGIIDVCKGLSLNDSYWVVPEGFEGKFSQYNLYENRFSEILALVAYTGAGQSRQVFSTSPELTTGGMLPKAWRYVEHDGIYLYKGGTTGASNTGREPDCEFYASQIAETMRLNAVHYDLENWKGITASKCPLFTDIHTSYIPIGRIVRKGGIAACLSYYDQLGGEFSEQIRSMLVFDALIYNEDRHFGNFGVLRDNHSGEIIAPAPIFDNGFSLFCYAGEEDFLNLDEYAGTRSNPYNISYEDVCLEVMGSRQKEQLRRMIGFRFKRHPRLNLPEEHLTAIEKHLEKRVRKLLSIPNH</sequence>
<reference evidence="3" key="1">
    <citation type="journal article" date="2021" name="PeerJ">
        <title>Extensive microbial diversity within the chicken gut microbiome revealed by metagenomics and culture.</title>
        <authorList>
            <person name="Gilroy R."/>
            <person name="Ravi A."/>
            <person name="Getino M."/>
            <person name="Pursley I."/>
            <person name="Horton D.L."/>
            <person name="Alikhan N.F."/>
            <person name="Baker D."/>
            <person name="Gharbi K."/>
            <person name="Hall N."/>
            <person name="Watson M."/>
            <person name="Adriaenssens E.M."/>
            <person name="Foster-Nyarko E."/>
            <person name="Jarju S."/>
            <person name="Secka A."/>
            <person name="Antonio M."/>
            <person name="Oren A."/>
            <person name="Chaudhuri R.R."/>
            <person name="La Ragione R."/>
            <person name="Hildebrand F."/>
            <person name="Pallen M.J."/>
        </authorList>
    </citation>
    <scope>NUCLEOTIDE SEQUENCE</scope>
    <source>
        <strain evidence="3">ChiGjej1B1-1692</strain>
    </source>
</reference>
<gene>
    <name evidence="3" type="ORF">H9757_04580</name>
</gene>
<dbReference type="EMBL" id="DWWK01000059">
    <property type="protein sequence ID" value="HJC38322.1"/>
    <property type="molecule type" value="Genomic_DNA"/>
</dbReference>
<dbReference type="PROSITE" id="PS50943">
    <property type="entry name" value="HTH_CROC1"/>
    <property type="match status" value="1"/>
</dbReference>
<feature type="domain" description="HTH cro/C1-type" evidence="2">
    <location>
        <begin position="14"/>
        <end position="68"/>
    </location>
</feature>
<organism evidence="3 4">
    <name type="scientific">Candidatus Mediterraneibacter faecigallinarum</name>
    <dbReference type="NCBI Taxonomy" id="2838669"/>
    <lineage>
        <taxon>Bacteria</taxon>
        <taxon>Bacillati</taxon>
        <taxon>Bacillota</taxon>
        <taxon>Clostridia</taxon>
        <taxon>Lachnospirales</taxon>
        <taxon>Lachnospiraceae</taxon>
        <taxon>Mediterraneibacter</taxon>
    </lineage>
</organism>
<dbReference type="Pfam" id="PF01381">
    <property type="entry name" value="HTH_3"/>
    <property type="match status" value="1"/>
</dbReference>
<evidence type="ECO:0000259" key="2">
    <source>
        <dbReference type="PROSITE" id="PS50943"/>
    </source>
</evidence>
<dbReference type="Proteomes" id="UP000823894">
    <property type="component" value="Unassembled WGS sequence"/>
</dbReference>
<dbReference type="InterPro" id="IPR010982">
    <property type="entry name" value="Lambda_DNA-bd_dom_sf"/>
</dbReference>
<dbReference type="GO" id="GO:0003677">
    <property type="term" value="F:DNA binding"/>
    <property type="evidence" value="ECO:0007669"/>
    <property type="project" value="UniProtKB-KW"/>
</dbReference>
<evidence type="ECO:0000313" key="3">
    <source>
        <dbReference type="EMBL" id="HJC38322.1"/>
    </source>
</evidence>
<accession>A0A9D2SX32</accession>
<dbReference type="PANTHER" id="PTHR46558">
    <property type="entry name" value="TRACRIPTIONAL REGULATORY PROTEIN-RELATED-RELATED"/>
    <property type="match status" value="1"/>
</dbReference>
<dbReference type="SUPFAM" id="SSF47413">
    <property type="entry name" value="lambda repressor-like DNA-binding domains"/>
    <property type="match status" value="1"/>
</dbReference>
<dbReference type="InterPro" id="IPR001387">
    <property type="entry name" value="Cro/C1-type_HTH"/>
</dbReference>